<sequence length="762" mass="82158">MAFGEIASIQPPEVSHGTQMVKVVVGRDREEFSIHSALLASSSPIFRQCISQLVGYESSDTKMEIDCGCWDGCYTIILHSEHPNVFKVFYDWLYSGRIPGNFTVHKVAGDERYIDTVWLDTLKMGNRLEITGIADIASGKIQELFSTETRLVPSKQFIEILFSSWDRNLADLQQLIAGHVVYCLTKSVDRSAFQDLLGVQSYNFLSEVGCALFDQVSTGALKFGSQVDPVYKVEHPYRQLFGRRAEDTAPQASDIPSAPFGLRYVVSEEPSNCWQRNVDAGSDSNVHGDRDEAHDANHVNLTNSEPKHQDPTACSDLGVQYNDVGPPEPLGWENATCAPSSVGILPSSQTFGDMPGQGRMASPMDYDPSTSFTSSGPGAPTPATDWTSLERQPGGGWVTDQPLNGHWRSSMTCPHQAEISGRFDGLSLDQGTDPVLAHNAQHFQLPGQVRRYVSMQAPFAGAIPAAGQPSSMDAKTPGSAVTSSVPIYQDRWSENESTIMPFLVDAAFAAERANTKRVNTWTATAVEHKQFGRDIKKEASKKEAQGWGAPAGEKKNHTHRCTQHVCGLDMGDDECGCEDNPGKLATGASGWNCTTAVSNNNDSWDHKATATGSWGASAEEKGDDLCSCSGWGIGDGCSEWHYKDPVTVKPAASGWGLAAVSNNDDWGNHTVKAKQSWGASAEGQGNDACSCNGCGWDGGYCESHDNDPVTIKSTASGWGHAAGSNNDDSWDNHNAKADQGWGRSPVCTNDCIGNCGTNGGDD</sequence>
<accession>A0AAV9PXL7</accession>
<keyword evidence="4" id="KW-1185">Reference proteome</keyword>
<dbReference type="AlphaFoldDB" id="A0AAV9PXL7"/>
<dbReference type="PROSITE" id="PS50097">
    <property type="entry name" value="BTB"/>
    <property type="match status" value="1"/>
</dbReference>
<evidence type="ECO:0000259" key="2">
    <source>
        <dbReference type="PROSITE" id="PS50097"/>
    </source>
</evidence>
<dbReference type="Proteomes" id="UP001345827">
    <property type="component" value="Unassembled WGS sequence"/>
</dbReference>
<evidence type="ECO:0000313" key="3">
    <source>
        <dbReference type="EMBL" id="KAK5528964.1"/>
    </source>
</evidence>
<protein>
    <recommendedName>
        <fullName evidence="2">BTB domain-containing protein</fullName>
    </recommendedName>
</protein>
<proteinExistence type="predicted"/>
<evidence type="ECO:0000256" key="1">
    <source>
        <dbReference type="SAM" id="MobiDB-lite"/>
    </source>
</evidence>
<feature type="region of interest" description="Disordered" evidence="1">
    <location>
        <begin position="712"/>
        <end position="741"/>
    </location>
</feature>
<comment type="caution">
    <text evidence="3">The sequence shown here is derived from an EMBL/GenBank/DDBJ whole genome shotgun (WGS) entry which is preliminary data.</text>
</comment>
<dbReference type="InterPro" id="IPR000210">
    <property type="entry name" value="BTB/POZ_dom"/>
</dbReference>
<dbReference type="Gene3D" id="3.30.710.10">
    <property type="entry name" value="Potassium Channel Kv1.1, Chain A"/>
    <property type="match status" value="1"/>
</dbReference>
<feature type="domain" description="BTB" evidence="2">
    <location>
        <begin position="19"/>
        <end position="98"/>
    </location>
</feature>
<dbReference type="SUPFAM" id="SSF54695">
    <property type="entry name" value="POZ domain"/>
    <property type="match status" value="1"/>
</dbReference>
<feature type="region of interest" description="Disordered" evidence="1">
    <location>
        <begin position="367"/>
        <end position="397"/>
    </location>
</feature>
<gene>
    <name evidence="3" type="ORF">LTR25_010149</name>
</gene>
<dbReference type="EMBL" id="JAXLQG010000024">
    <property type="protein sequence ID" value="KAK5528964.1"/>
    <property type="molecule type" value="Genomic_DNA"/>
</dbReference>
<organism evidence="3 4">
    <name type="scientific">Vermiconidia calcicola</name>
    <dbReference type="NCBI Taxonomy" id="1690605"/>
    <lineage>
        <taxon>Eukaryota</taxon>
        <taxon>Fungi</taxon>
        <taxon>Dikarya</taxon>
        <taxon>Ascomycota</taxon>
        <taxon>Pezizomycotina</taxon>
        <taxon>Dothideomycetes</taxon>
        <taxon>Dothideomycetidae</taxon>
        <taxon>Mycosphaerellales</taxon>
        <taxon>Extremaceae</taxon>
        <taxon>Vermiconidia</taxon>
    </lineage>
</organism>
<evidence type="ECO:0000313" key="4">
    <source>
        <dbReference type="Proteomes" id="UP001345827"/>
    </source>
</evidence>
<dbReference type="CDD" id="cd18186">
    <property type="entry name" value="BTB_POZ_ZBTB_KLHL-like"/>
    <property type="match status" value="1"/>
</dbReference>
<reference evidence="3 4" key="1">
    <citation type="submission" date="2023-06" db="EMBL/GenBank/DDBJ databases">
        <title>Black Yeasts Isolated from many extreme environments.</title>
        <authorList>
            <person name="Coleine C."/>
            <person name="Stajich J.E."/>
            <person name="Selbmann L."/>
        </authorList>
    </citation>
    <scope>NUCLEOTIDE SEQUENCE [LARGE SCALE GENOMIC DNA]</scope>
    <source>
        <strain evidence="3 4">CCFEE 5887</strain>
    </source>
</reference>
<name>A0AAV9PXL7_9PEZI</name>
<dbReference type="InterPro" id="IPR011333">
    <property type="entry name" value="SKP1/BTB/POZ_sf"/>
</dbReference>